<dbReference type="HOGENOM" id="CLU_087843_3_3_14"/>
<evidence type="ECO:0000256" key="5">
    <source>
        <dbReference type="ARBA" id="ARBA00023163"/>
    </source>
</evidence>
<dbReference type="SUPFAM" id="SSF48013">
    <property type="entry name" value="NusB-like"/>
    <property type="match status" value="1"/>
</dbReference>
<dbReference type="Pfam" id="PF01029">
    <property type="entry name" value="NusB"/>
    <property type="match status" value="1"/>
</dbReference>
<dbReference type="PANTHER" id="PTHR11078:SF3">
    <property type="entry name" value="ANTITERMINATION NUSB DOMAIN-CONTAINING PROTEIN"/>
    <property type="match status" value="1"/>
</dbReference>
<dbReference type="HAMAP" id="MF_00073">
    <property type="entry name" value="NusB"/>
    <property type="match status" value="1"/>
</dbReference>
<keyword evidence="3 6" id="KW-0694">RNA-binding</keyword>
<name>U4KLE9_ALTPJ</name>
<organism evidence="8 9">
    <name type="scientific">Alteracholeplasma palmae (strain ATCC 49389 / J233)</name>
    <name type="common">Acholeplasma palmae</name>
    <dbReference type="NCBI Taxonomy" id="1318466"/>
    <lineage>
        <taxon>Bacteria</taxon>
        <taxon>Bacillati</taxon>
        <taxon>Mycoplasmatota</taxon>
        <taxon>Mollicutes</taxon>
        <taxon>Acholeplasmatales</taxon>
        <taxon>Acholeplasmataceae</taxon>
        <taxon>Acholeplasma</taxon>
    </lineage>
</organism>
<evidence type="ECO:0000256" key="3">
    <source>
        <dbReference type="ARBA" id="ARBA00022884"/>
    </source>
</evidence>
<evidence type="ECO:0000256" key="2">
    <source>
        <dbReference type="ARBA" id="ARBA00022814"/>
    </source>
</evidence>
<dbReference type="PANTHER" id="PTHR11078">
    <property type="entry name" value="N UTILIZATION SUBSTANCE PROTEIN B-RELATED"/>
    <property type="match status" value="1"/>
</dbReference>
<dbReference type="InterPro" id="IPR035926">
    <property type="entry name" value="NusB-like_sf"/>
</dbReference>
<dbReference type="GO" id="GO:0005829">
    <property type="term" value="C:cytosol"/>
    <property type="evidence" value="ECO:0007669"/>
    <property type="project" value="TreeGrafter"/>
</dbReference>
<comment type="function">
    <text evidence="6">Involved in transcription antitermination. Required for transcription of ribosomal RNA (rRNA) genes. Binds specifically to the boxA antiterminator sequence of the ribosomal RNA (rrn) operons.</text>
</comment>
<dbReference type="AlphaFoldDB" id="U4KLE9"/>
<dbReference type="InterPro" id="IPR011605">
    <property type="entry name" value="NusB_fam"/>
</dbReference>
<dbReference type="RefSeq" id="WP_030003540.1">
    <property type="nucleotide sequence ID" value="NC_022538.1"/>
</dbReference>
<keyword evidence="2 6" id="KW-0889">Transcription antitermination</keyword>
<evidence type="ECO:0000256" key="6">
    <source>
        <dbReference type="HAMAP-Rule" id="MF_00073"/>
    </source>
</evidence>
<keyword evidence="5 6" id="KW-0804">Transcription</keyword>
<comment type="similarity">
    <text evidence="1 6">Belongs to the NusB family.</text>
</comment>
<proteinExistence type="inferred from homology"/>
<protein>
    <recommendedName>
        <fullName evidence="6">Transcription antitermination protein NusB</fullName>
    </recommendedName>
    <alternativeName>
        <fullName evidence="6">Antitermination factor NusB</fullName>
    </alternativeName>
</protein>
<dbReference type="KEGG" id="apal:BN85410750"/>
<dbReference type="GO" id="GO:0031564">
    <property type="term" value="P:transcription antitermination"/>
    <property type="evidence" value="ECO:0007669"/>
    <property type="project" value="UniProtKB-KW"/>
</dbReference>
<dbReference type="GO" id="GO:0006353">
    <property type="term" value="P:DNA-templated transcription termination"/>
    <property type="evidence" value="ECO:0007669"/>
    <property type="project" value="UniProtKB-UniRule"/>
</dbReference>
<dbReference type="Proteomes" id="UP000032740">
    <property type="component" value="Chromosome"/>
</dbReference>
<dbReference type="GO" id="GO:0003723">
    <property type="term" value="F:RNA binding"/>
    <property type="evidence" value="ECO:0007669"/>
    <property type="project" value="UniProtKB-UniRule"/>
</dbReference>
<evidence type="ECO:0000313" key="9">
    <source>
        <dbReference type="Proteomes" id="UP000032740"/>
    </source>
</evidence>
<evidence type="ECO:0000256" key="1">
    <source>
        <dbReference type="ARBA" id="ARBA00005952"/>
    </source>
</evidence>
<feature type="domain" description="NusB/RsmB/TIM44" evidence="7">
    <location>
        <begin position="30"/>
        <end position="146"/>
    </location>
</feature>
<dbReference type="Gene3D" id="1.10.940.10">
    <property type="entry name" value="NusB-like"/>
    <property type="match status" value="1"/>
</dbReference>
<gene>
    <name evidence="6 8" type="primary">nusB</name>
    <name evidence="8" type="ORF">BN85410750</name>
</gene>
<dbReference type="STRING" id="1318466.BN85410750"/>
<accession>U4KLE9</accession>
<evidence type="ECO:0000313" key="8">
    <source>
        <dbReference type="EMBL" id="CCV64652.1"/>
    </source>
</evidence>
<dbReference type="InterPro" id="IPR006027">
    <property type="entry name" value="NusB_RsmB_TIM44"/>
</dbReference>
<evidence type="ECO:0000259" key="7">
    <source>
        <dbReference type="Pfam" id="PF01029"/>
    </source>
</evidence>
<reference evidence="8 9" key="1">
    <citation type="journal article" date="2013" name="J. Mol. Microbiol. Biotechnol.">
        <title>Analysis of the Complete Genomes of Acholeplasma brassicae , A. palmae and A. laidlawii and Their Comparison to the Obligate Parasites from ' Candidatus Phytoplasma'.</title>
        <authorList>
            <person name="Kube M."/>
            <person name="Siewert C."/>
            <person name="Migdoll A.M."/>
            <person name="Duduk B."/>
            <person name="Holz S."/>
            <person name="Rabus R."/>
            <person name="Seemuller E."/>
            <person name="Mitrovic J."/>
            <person name="Muller I."/>
            <person name="Buttner C."/>
            <person name="Reinhardt R."/>
        </authorList>
    </citation>
    <scope>NUCLEOTIDE SEQUENCE [LARGE SCALE GENOMIC DNA]</scope>
    <source>
        <strain evidence="8 9">J233</strain>
    </source>
</reference>
<evidence type="ECO:0000256" key="4">
    <source>
        <dbReference type="ARBA" id="ARBA00023015"/>
    </source>
</evidence>
<dbReference type="EMBL" id="FO681347">
    <property type="protein sequence ID" value="CCV64652.1"/>
    <property type="molecule type" value="Genomic_DNA"/>
</dbReference>
<keyword evidence="4 6" id="KW-0805">Transcription regulation</keyword>
<sequence>MKNKTKDSFVKQTNVVKLDEVLFMNDARRKLREEVMELLYQYDFYESKFELKNELFSPESIDLFNQVIKELEQVDLLIEKNLFDYSLNRLNKVDKAIIRLATYELLKKELAHTIVINEAIELTKEFSNLDDAKQHRFTNKVLDQIYQSIK</sequence>
<keyword evidence="9" id="KW-1185">Reference proteome</keyword>